<dbReference type="STRING" id="29495.EA26_10285"/>
<gene>
    <name evidence="7" type="ORF">EA26_10285</name>
</gene>
<evidence type="ECO:0000259" key="6">
    <source>
        <dbReference type="PROSITE" id="PS50931"/>
    </source>
</evidence>
<evidence type="ECO:0000313" key="7">
    <source>
        <dbReference type="EMBL" id="KGK11671.1"/>
    </source>
</evidence>
<dbReference type="InterPro" id="IPR036388">
    <property type="entry name" value="WH-like_DNA-bd_sf"/>
</dbReference>
<evidence type="ECO:0000313" key="8">
    <source>
        <dbReference type="Proteomes" id="UP000029994"/>
    </source>
</evidence>
<dbReference type="EMBL" id="JMCG01000001">
    <property type="protein sequence ID" value="KGK11671.1"/>
    <property type="molecule type" value="Genomic_DNA"/>
</dbReference>
<accession>A0A099LW46</accession>
<dbReference type="CDD" id="cd08422">
    <property type="entry name" value="PBP2_CrgA_like"/>
    <property type="match status" value="1"/>
</dbReference>
<dbReference type="PANTHER" id="PTHR30537:SF5">
    <property type="entry name" value="HTH-TYPE TRANSCRIPTIONAL ACTIVATOR TTDR-RELATED"/>
    <property type="match status" value="1"/>
</dbReference>
<dbReference type="eggNOG" id="COG0583">
    <property type="taxonomic scope" value="Bacteria"/>
</dbReference>
<keyword evidence="2" id="KW-0805">Transcription regulation</keyword>
<dbReference type="Pfam" id="PF00126">
    <property type="entry name" value="HTH_1"/>
    <property type="match status" value="1"/>
</dbReference>
<dbReference type="SUPFAM" id="SSF53850">
    <property type="entry name" value="Periplasmic binding protein-like II"/>
    <property type="match status" value="1"/>
</dbReference>
<comment type="similarity">
    <text evidence="1">Belongs to the LysR transcriptional regulatory family.</text>
</comment>
<dbReference type="InterPro" id="IPR005119">
    <property type="entry name" value="LysR_subst-bd"/>
</dbReference>
<dbReference type="GO" id="GO:0043565">
    <property type="term" value="F:sequence-specific DNA binding"/>
    <property type="evidence" value="ECO:0007669"/>
    <property type="project" value="TreeGrafter"/>
</dbReference>
<dbReference type="AlphaFoldDB" id="A0A099LW46"/>
<dbReference type="PANTHER" id="PTHR30537">
    <property type="entry name" value="HTH-TYPE TRANSCRIPTIONAL REGULATOR"/>
    <property type="match status" value="1"/>
</dbReference>
<evidence type="ECO:0000256" key="3">
    <source>
        <dbReference type="ARBA" id="ARBA00023125"/>
    </source>
</evidence>
<name>A0A099LW46_9VIBR</name>
<dbReference type="Gene3D" id="1.10.10.10">
    <property type="entry name" value="Winged helix-like DNA-binding domain superfamily/Winged helix DNA-binding domain"/>
    <property type="match status" value="1"/>
</dbReference>
<proteinExistence type="inferred from homology"/>
<sequence length="316" mass="35941">MGREIAKMGLTMKLDDLALFLTVVRCGSFTLAAKQKSMSTSTLSRRIQQLEQDTGSILLIRNSKELVLTKEGEQLFHSYAELFAQIERKQEEVEQAKRDYRGEIAISAPVLPLRHQLTPLALEFAELHPNVTLRMQVGSGLDYFSQRDLDIALRFGPQPESDWVARKLARNPSVLCASAELAAQLSSTTPALTHPEQLKEHPLLSLNHKLPWIFHHHSVAQKVQFIPTARLCSDELDTIVQATLQGMGIARLPRGLMEPLLRSGQLIELLPEWEIEGADVYLLHPQRRFLPERTQALIDYIMTHWSRVAFSYWHQP</sequence>
<dbReference type="InterPro" id="IPR058163">
    <property type="entry name" value="LysR-type_TF_proteobact-type"/>
</dbReference>
<keyword evidence="4" id="KW-0804">Transcription</keyword>
<evidence type="ECO:0000256" key="2">
    <source>
        <dbReference type="ARBA" id="ARBA00023015"/>
    </source>
</evidence>
<organism evidence="7 8">
    <name type="scientific">Vibrio navarrensis</name>
    <dbReference type="NCBI Taxonomy" id="29495"/>
    <lineage>
        <taxon>Bacteria</taxon>
        <taxon>Pseudomonadati</taxon>
        <taxon>Pseudomonadota</taxon>
        <taxon>Gammaproteobacteria</taxon>
        <taxon>Vibrionales</taxon>
        <taxon>Vibrionaceae</taxon>
        <taxon>Vibrio</taxon>
    </lineage>
</organism>
<protein>
    <submittedName>
        <fullName evidence="7">LysR family transcriptional regulator</fullName>
    </submittedName>
</protein>
<dbReference type="GeneID" id="43683565"/>
<dbReference type="PROSITE" id="PS50931">
    <property type="entry name" value="HTH_LYSR"/>
    <property type="match status" value="1"/>
</dbReference>
<dbReference type="InterPro" id="IPR000847">
    <property type="entry name" value="LysR_HTH_N"/>
</dbReference>
<dbReference type="GO" id="GO:0006351">
    <property type="term" value="P:DNA-templated transcription"/>
    <property type="evidence" value="ECO:0007669"/>
    <property type="project" value="TreeGrafter"/>
</dbReference>
<dbReference type="Proteomes" id="UP000029994">
    <property type="component" value="Unassembled WGS sequence"/>
</dbReference>
<reference evidence="7 8" key="1">
    <citation type="submission" date="2014-04" db="EMBL/GenBank/DDBJ databases">
        <title>Genome sequencing of Vibrio navarrensis strains.</title>
        <authorList>
            <person name="Gladney L.M."/>
            <person name="Katz L.S."/>
            <person name="Marino-Ramirez L."/>
            <person name="Jordan I.K."/>
        </authorList>
    </citation>
    <scope>NUCLEOTIDE SEQUENCE [LARGE SCALE GENOMIC DNA]</scope>
    <source>
        <strain evidence="7 8">ATCC 51183</strain>
    </source>
</reference>
<dbReference type="InterPro" id="IPR036390">
    <property type="entry name" value="WH_DNA-bd_sf"/>
</dbReference>
<dbReference type="Gene3D" id="3.40.190.290">
    <property type="match status" value="1"/>
</dbReference>
<dbReference type="SUPFAM" id="SSF46785">
    <property type="entry name" value="Winged helix' DNA-binding domain"/>
    <property type="match status" value="1"/>
</dbReference>
<dbReference type="RefSeq" id="WP_039427222.1">
    <property type="nucleotide sequence ID" value="NZ_CP061844.1"/>
</dbReference>
<evidence type="ECO:0000256" key="1">
    <source>
        <dbReference type="ARBA" id="ARBA00009437"/>
    </source>
</evidence>
<feature type="coiled-coil region" evidence="5">
    <location>
        <begin position="79"/>
        <end position="106"/>
    </location>
</feature>
<keyword evidence="8" id="KW-1185">Reference proteome</keyword>
<evidence type="ECO:0000256" key="5">
    <source>
        <dbReference type="SAM" id="Coils"/>
    </source>
</evidence>
<comment type="caution">
    <text evidence="7">The sequence shown here is derived from an EMBL/GenBank/DDBJ whole genome shotgun (WGS) entry which is preliminary data.</text>
</comment>
<dbReference type="Pfam" id="PF03466">
    <property type="entry name" value="LysR_substrate"/>
    <property type="match status" value="1"/>
</dbReference>
<feature type="domain" description="HTH lysR-type" evidence="6">
    <location>
        <begin position="12"/>
        <end position="69"/>
    </location>
</feature>
<dbReference type="GO" id="GO:0003700">
    <property type="term" value="F:DNA-binding transcription factor activity"/>
    <property type="evidence" value="ECO:0007669"/>
    <property type="project" value="InterPro"/>
</dbReference>
<dbReference type="FunFam" id="1.10.10.10:FF:000866">
    <property type="entry name" value="LysR family transcriptional regulator"/>
    <property type="match status" value="1"/>
</dbReference>
<evidence type="ECO:0000256" key="4">
    <source>
        <dbReference type="ARBA" id="ARBA00023163"/>
    </source>
</evidence>
<keyword evidence="5" id="KW-0175">Coiled coil</keyword>
<keyword evidence="3" id="KW-0238">DNA-binding</keyword>